<dbReference type="Proteomes" id="UP001190465">
    <property type="component" value="Chromosome"/>
</dbReference>
<evidence type="ECO:0000259" key="5">
    <source>
        <dbReference type="PROSITE" id="PS50977"/>
    </source>
</evidence>
<evidence type="ECO:0000313" key="7">
    <source>
        <dbReference type="Proteomes" id="UP001190465"/>
    </source>
</evidence>
<dbReference type="SUPFAM" id="SSF48498">
    <property type="entry name" value="Tetracyclin repressor-like, C-terminal domain"/>
    <property type="match status" value="1"/>
</dbReference>
<keyword evidence="7" id="KW-1185">Reference proteome</keyword>
<evidence type="ECO:0000313" key="6">
    <source>
        <dbReference type="EMBL" id="CAJ1499902.1"/>
    </source>
</evidence>
<dbReference type="InterPro" id="IPR050109">
    <property type="entry name" value="HTH-type_TetR-like_transc_reg"/>
</dbReference>
<proteinExistence type="predicted"/>
<organism evidence="6 7">
    <name type="scientific">[Mycobacterium] burgundiense</name>
    <dbReference type="NCBI Taxonomy" id="3064286"/>
    <lineage>
        <taxon>Bacteria</taxon>
        <taxon>Bacillati</taxon>
        <taxon>Actinomycetota</taxon>
        <taxon>Actinomycetes</taxon>
        <taxon>Mycobacteriales</taxon>
        <taxon>Mycobacteriaceae</taxon>
        <taxon>Mycolicibacterium</taxon>
    </lineage>
</organism>
<dbReference type="InterPro" id="IPR036271">
    <property type="entry name" value="Tet_transcr_reg_TetR-rel_C_sf"/>
</dbReference>
<dbReference type="InterPro" id="IPR025996">
    <property type="entry name" value="MT1864/Rv1816-like_C"/>
</dbReference>
<keyword evidence="2 4" id="KW-0238">DNA-binding</keyword>
<dbReference type="RefSeq" id="WP_308481765.1">
    <property type="nucleotide sequence ID" value="NZ_OY726397.1"/>
</dbReference>
<dbReference type="Gene3D" id="1.10.357.10">
    <property type="entry name" value="Tetracycline Repressor, domain 2"/>
    <property type="match status" value="1"/>
</dbReference>
<sequence length="206" mass="21286">MTSSPPVREALLAAARDELTEHGHAGISLRAVARRAGVSHAAPKHHFGDRGGLLTAVAAEGFDALTAALTAALGDLDDDAAPAAVRLAALGRAYVQFGLRHPALFDLMFRPAELHPDDPTLTRSRQRSLSVLSAAVTELAPSELEPSGTPDLALLSWALAHGLVVLARDGALPNAAGRAPEDTSLPLGLIGLFSQSVAGDDGRHTP</sequence>
<dbReference type="Pfam" id="PF13305">
    <property type="entry name" value="TetR_C_33"/>
    <property type="match status" value="1"/>
</dbReference>
<dbReference type="InterPro" id="IPR001647">
    <property type="entry name" value="HTH_TetR"/>
</dbReference>
<dbReference type="PANTHER" id="PTHR30055:SF220">
    <property type="entry name" value="TETR-FAMILY REGULATORY PROTEIN"/>
    <property type="match status" value="1"/>
</dbReference>
<dbReference type="EMBL" id="OY726397">
    <property type="protein sequence ID" value="CAJ1499902.1"/>
    <property type="molecule type" value="Genomic_DNA"/>
</dbReference>
<dbReference type="PROSITE" id="PS50977">
    <property type="entry name" value="HTH_TETR_2"/>
    <property type="match status" value="1"/>
</dbReference>
<reference evidence="6 7" key="1">
    <citation type="submission" date="2023-08" db="EMBL/GenBank/DDBJ databases">
        <authorList>
            <person name="Folkvardsen B D."/>
            <person name="Norman A."/>
        </authorList>
    </citation>
    <scope>NUCLEOTIDE SEQUENCE [LARGE SCALE GENOMIC DNA]</scope>
    <source>
        <strain evidence="6 7">Mu0053</strain>
    </source>
</reference>
<accession>A0ABM9LJ48</accession>
<protein>
    <submittedName>
        <fullName evidence="6">TetR/AcrR family transcriptional regulator</fullName>
    </submittedName>
</protein>
<feature type="DNA-binding region" description="H-T-H motif" evidence="4">
    <location>
        <begin position="28"/>
        <end position="47"/>
    </location>
</feature>
<feature type="domain" description="HTH tetR-type" evidence="5">
    <location>
        <begin position="5"/>
        <end position="65"/>
    </location>
</feature>
<evidence type="ECO:0000256" key="4">
    <source>
        <dbReference type="PROSITE-ProRule" id="PRU00335"/>
    </source>
</evidence>
<keyword evidence="3" id="KW-0804">Transcription</keyword>
<dbReference type="PANTHER" id="PTHR30055">
    <property type="entry name" value="HTH-TYPE TRANSCRIPTIONAL REGULATOR RUTR"/>
    <property type="match status" value="1"/>
</dbReference>
<keyword evidence="1" id="KW-0805">Transcription regulation</keyword>
<dbReference type="InterPro" id="IPR009057">
    <property type="entry name" value="Homeodomain-like_sf"/>
</dbReference>
<gene>
    <name evidence="6" type="ORF">MU0053_001532</name>
</gene>
<evidence type="ECO:0000256" key="1">
    <source>
        <dbReference type="ARBA" id="ARBA00023015"/>
    </source>
</evidence>
<dbReference type="SUPFAM" id="SSF46689">
    <property type="entry name" value="Homeodomain-like"/>
    <property type="match status" value="1"/>
</dbReference>
<evidence type="ECO:0000256" key="2">
    <source>
        <dbReference type="ARBA" id="ARBA00023125"/>
    </source>
</evidence>
<evidence type="ECO:0000256" key="3">
    <source>
        <dbReference type="ARBA" id="ARBA00023163"/>
    </source>
</evidence>
<name>A0ABM9LJ48_9MYCO</name>
<dbReference type="Pfam" id="PF00440">
    <property type="entry name" value="TetR_N"/>
    <property type="match status" value="1"/>
</dbReference>